<dbReference type="SUPFAM" id="SSF52283">
    <property type="entry name" value="Formate/glycerate dehydrogenase catalytic domain-like"/>
    <property type="match status" value="1"/>
</dbReference>
<dbReference type="Pfam" id="PF00389">
    <property type="entry name" value="2-Hacid_dh"/>
    <property type="match status" value="1"/>
</dbReference>
<evidence type="ECO:0000259" key="5">
    <source>
        <dbReference type="Pfam" id="PF02826"/>
    </source>
</evidence>
<evidence type="ECO:0000313" key="7">
    <source>
        <dbReference type="Proteomes" id="UP001556367"/>
    </source>
</evidence>
<dbReference type="Pfam" id="PF02826">
    <property type="entry name" value="2-Hacid_dh_C"/>
    <property type="match status" value="1"/>
</dbReference>
<dbReference type="Proteomes" id="UP001556367">
    <property type="component" value="Unassembled WGS sequence"/>
</dbReference>
<keyword evidence="2 3" id="KW-0560">Oxidoreductase</keyword>
<feature type="domain" description="D-isomer specific 2-hydroxyacid dehydrogenase NAD-binding" evidence="5">
    <location>
        <begin position="122"/>
        <end position="295"/>
    </location>
</feature>
<dbReference type="InterPro" id="IPR036291">
    <property type="entry name" value="NAD(P)-bd_dom_sf"/>
</dbReference>
<protein>
    <recommendedName>
        <fullName evidence="8">2-hydroxyacid dehydrogenase</fullName>
    </recommendedName>
</protein>
<reference evidence="7" key="1">
    <citation type="submission" date="2024-06" db="EMBL/GenBank/DDBJ databases">
        <title>Multi-omics analyses provide insights into the biosynthesis of the anticancer antibiotic pleurotin in Hohenbuehelia grisea.</title>
        <authorList>
            <person name="Weaver J.A."/>
            <person name="Alberti F."/>
        </authorList>
    </citation>
    <scope>NUCLEOTIDE SEQUENCE [LARGE SCALE GENOMIC DNA]</scope>
    <source>
        <strain evidence="7">T-177</strain>
    </source>
</reference>
<dbReference type="InterPro" id="IPR006139">
    <property type="entry name" value="D-isomer_2_OHA_DH_cat_dom"/>
</dbReference>
<organism evidence="6 7">
    <name type="scientific">Hohenbuehelia grisea</name>
    <dbReference type="NCBI Taxonomy" id="104357"/>
    <lineage>
        <taxon>Eukaryota</taxon>
        <taxon>Fungi</taxon>
        <taxon>Dikarya</taxon>
        <taxon>Basidiomycota</taxon>
        <taxon>Agaricomycotina</taxon>
        <taxon>Agaricomycetes</taxon>
        <taxon>Agaricomycetidae</taxon>
        <taxon>Agaricales</taxon>
        <taxon>Pleurotineae</taxon>
        <taxon>Pleurotaceae</taxon>
        <taxon>Hohenbuehelia</taxon>
    </lineage>
</organism>
<evidence type="ECO:0000256" key="1">
    <source>
        <dbReference type="ARBA" id="ARBA00005854"/>
    </source>
</evidence>
<evidence type="ECO:0000256" key="3">
    <source>
        <dbReference type="RuleBase" id="RU003719"/>
    </source>
</evidence>
<dbReference type="CDD" id="cd12168">
    <property type="entry name" value="Mand_dh_like"/>
    <property type="match status" value="1"/>
</dbReference>
<dbReference type="Gene3D" id="3.40.50.720">
    <property type="entry name" value="NAD(P)-binding Rossmann-like Domain"/>
    <property type="match status" value="2"/>
</dbReference>
<dbReference type="InterPro" id="IPR050223">
    <property type="entry name" value="D-isomer_2-hydroxyacid_DH"/>
</dbReference>
<comment type="caution">
    <text evidence="6">The sequence shown here is derived from an EMBL/GenBank/DDBJ whole genome shotgun (WGS) entry which is preliminary data.</text>
</comment>
<evidence type="ECO:0008006" key="8">
    <source>
        <dbReference type="Google" id="ProtNLM"/>
    </source>
</evidence>
<dbReference type="PROSITE" id="PS00065">
    <property type="entry name" value="D_2_HYDROXYACID_DH_1"/>
    <property type="match status" value="1"/>
</dbReference>
<accession>A0ABR3JKU5</accession>
<evidence type="ECO:0000256" key="2">
    <source>
        <dbReference type="ARBA" id="ARBA00023002"/>
    </source>
</evidence>
<dbReference type="SUPFAM" id="SSF51735">
    <property type="entry name" value="NAD(P)-binding Rossmann-fold domains"/>
    <property type="match status" value="1"/>
</dbReference>
<name>A0ABR3JKU5_9AGAR</name>
<sequence length="330" mass="36368">MKHRVLICGIIDWAQDDAIQLLGSIAEVLYLDVPDRAAFLQAFQPNGKYDGVVAIYRTNGSARRVGKFDKEVIDVISRSVKWIAQMSAGYDAIDVAACKEKGIVVSNTPGAVDDGTATTALYLLISTFRQFSVGERSLRSGKWRPDVFATARDPTGHTLAILGLGGIGLRLAELAHAFPMRIIYHSRRKVEKAPEWCEYFEDVYEMLGQADVLSISVPLNAETEGLVGEKMIRALKKGAIIINTARGKIIDEDALIRALEDGHISSVGLDVLPNEPHVNPRLLEFPGITLLPHMGTETRDTLHKMEIRALTNIRDYVLTGRGTDLVAEYQ</sequence>
<comment type="similarity">
    <text evidence="1 3">Belongs to the D-isomer specific 2-hydroxyacid dehydrogenase family.</text>
</comment>
<dbReference type="PROSITE" id="PS00671">
    <property type="entry name" value="D_2_HYDROXYACID_DH_3"/>
    <property type="match status" value="1"/>
</dbReference>
<evidence type="ECO:0000259" key="4">
    <source>
        <dbReference type="Pfam" id="PF00389"/>
    </source>
</evidence>
<feature type="domain" description="D-isomer specific 2-hydroxyacid dehydrogenase catalytic" evidence="4">
    <location>
        <begin position="15"/>
        <end position="325"/>
    </location>
</feature>
<dbReference type="PANTHER" id="PTHR10996">
    <property type="entry name" value="2-HYDROXYACID DEHYDROGENASE-RELATED"/>
    <property type="match status" value="1"/>
</dbReference>
<dbReference type="EMBL" id="JASNQZ010000006">
    <property type="protein sequence ID" value="KAL0955967.1"/>
    <property type="molecule type" value="Genomic_DNA"/>
</dbReference>
<gene>
    <name evidence="6" type="ORF">HGRIS_002150</name>
</gene>
<dbReference type="InterPro" id="IPR006140">
    <property type="entry name" value="D-isomer_DH_NAD-bd"/>
</dbReference>
<proteinExistence type="inferred from homology"/>
<dbReference type="PANTHER" id="PTHR10996:SF257">
    <property type="entry name" value="GLYOXYLATE REDUCTASE 1"/>
    <property type="match status" value="1"/>
</dbReference>
<keyword evidence="7" id="KW-1185">Reference proteome</keyword>
<evidence type="ECO:0000313" key="6">
    <source>
        <dbReference type="EMBL" id="KAL0955967.1"/>
    </source>
</evidence>
<dbReference type="InterPro" id="IPR029752">
    <property type="entry name" value="D-isomer_DH_CS1"/>
</dbReference>
<dbReference type="InterPro" id="IPR029753">
    <property type="entry name" value="D-isomer_DH_CS"/>
</dbReference>